<dbReference type="RefSeq" id="WP_008396665.1">
    <property type="nucleotide sequence ID" value="NZ_CABIWY010000001.1"/>
</dbReference>
<dbReference type="AlphaFoldDB" id="A0A173WRF5"/>
<evidence type="ECO:0000313" key="1">
    <source>
        <dbReference type="EMBL" id="CUN41516.1"/>
    </source>
</evidence>
<evidence type="ECO:0000313" key="2">
    <source>
        <dbReference type="Proteomes" id="UP000095439"/>
    </source>
</evidence>
<reference evidence="1 2" key="1">
    <citation type="submission" date="2015-09" db="EMBL/GenBank/DDBJ databases">
        <authorList>
            <consortium name="Pathogen Informatics"/>
        </authorList>
    </citation>
    <scope>NUCLEOTIDE SEQUENCE [LARGE SCALE GENOMIC DNA]</scope>
    <source>
        <strain evidence="1 2">2789STDY5608866</strain>
    </source>
</reference>
<proteinExistence type="predicted"/>
<dbReference type="Proteomes" id="UP000095439">
    <property type="component" value="Unassembled WGS sequence"/>
</dbReference>
<gene>
    <name evidence="1" type="ORF">ERS852423_00385</name>
</gene>
<protein>
    <submittedName>
        <fullName evidence="1">Uncharacterized protein</fullName>
    </submittedName>
</protein>
<sequence length="98" mass="10439">MSEAKTKAVQAEAKQEAKTVAKTQETMVYAGPTILGVATHNQFFNNGLPDGLKTAMEKEPAIYNLVVPISNLAAVNADIASQSGAAYVFYKKAAEYKA</sequence>
<dbReference type="EMBL" id="CYYY01000001">
    <property type="protein sequence ID" value="CUN41516.1"/>
    <property type="molecule type" value="Genomic_DNA"/>
</dbReference>
<organism evidence="1 2">
    <name type="scientific">Dorea longicatena</name>
    <dbReference type="NCBI Taxonomy" id="88431"/>
    <lineage>
        <taxon>Bacteria</taxon>
        <taxon>Bacillati</taxon>
        <taxon>Bacillota</taxon>
        <taxon>Clostridia</taxon>
        <taxon>Lachnospirales</taxon>
        <taxon>Lachnospiraceae</taxon>
        <taxon>Dorea</taxon>
    </lineage>
</organism>
<name>A0A173WRF5_9FIRM</name>
<accession>A0A173WRF5</accession>